<organism evidence="2 3">
    <name type="scientific">Caldivirga maquilingensis (strain ATCC 700844 / DSM 13496 / JCM 10307 / IC-167)</name>
    <dbReference type="NCBI Taxonomy" id="397948"/>
    <lineage>
        <taxon>Archaea</taxon>
        <taxon>Thermoproteota</taxon>
        <taxon>Thermoprotei</taxon>
        <taxon>Thermoproteales</taxon>
        <taxon>Thermoproteaceae</taxon>
        <taxon>Caldivirga</taxon>
    </lineage>
</organism>
<keyword evidence="3" id="KW-1185">Reference proteome</keyword>
<gene>
    <name evidence="2" type="ordered locus">Cmaq_1479</name>
</gene>
<feature type="transmembrane region" description="Helical" evidence="1">
    <location>
        <begin position="79"/>
        <end position="106"/>
    </location>
</feature>
<feature type="transmembrane region" description="Helical" evidence="1">
    <location>
        <begin position="330"/>
        <end position="351"/>
    </location>
</feature>
<dbReference type="STRING" id="397948.Cmaq_1479"/>
<keyword evidence="1" id="KW-0812">Transmembrane</keyword>
<proteinExistence type="predicted"/>
<feature type="transmembrane region" description="Helical" evidence="1">
    <location>
        <begin position="38"/>
        <end position="59"/>
    </location>
</feature>
<accession>A8M984</accession>
<feature type="transmembrane region" description="Helical" evidence="1">
    <location>
        <begin position="277"/>
        <end position="297"/>
    </location>
</feature>
<evidence type="ECO:0000256" key="1">
    <source>
        <dbReference type="SAM" id="Phobius"/>
    </source>
</evidence>
<reference evidence="2 3" key="1">
    <citation type="submission" date="2007-10" db="EMBL/GenBank/DDBJ databases">
        <title>Complete sequence of Caldivirga maquilingensis IC-167.</title>
        <authorList>
            <consortium name="US DOE Joint Genome Institute"/>
            <person name="Copeland A."/>
            <person name="Lucas S."/>
            <person name="Lapidus A."/>
            <person name="Barry K."/>
            <person name="Glavina del Rio T."/>
            <person name="Dalin E."/>
            <person name="Tice H."/>
            <person name="Pitluck S."/>
            <person name="Saunders E."/>
            <person name="Brettin T."/>
            <person name="Bruce D."/>
            <person name="Detter J.C."/>
            <person name="Han C."/>
            <person name="Schmutz J."/>
            <person name="Larimer F."/>
            <person name="Land M."/>
            <person name="Hauser L."/>
            <person name="Kyrpides N."/>
            <person name="Ivanova N."/>
            <person name="Biddle J.F."/>
            <person name="Zhang Z."/>
            <person name="Fitz-Gibbon S.T."/>
            <person name="Lowe T.M."/>
            <person name="Saltikov C."/>
            <person name="House C.H."/>
            <person name="Richardson P."/>
        </authorList>
    </citation>
    <scope>NUCLEOTIDE SEQUENCE [LARGE SCALE GENOMIC DNA]</scope>
    <source>
        <strain evidence="3">ATCC 700844 / DSM 13496 / JCM 10307 / IC-167</strain>
    </source>
</reference>
<dbReference type="Proteomes" id="UP000001137">
    <property type="component" value="Chromosome"/>
</dbReference>
<evidence type="ECO:0000313" key="2">
    <source>
        <dbReference type="EMBL" id="ABW02303.1"/>
    </source>
</evidence>
<feature type="transmembrane region" description="Helical" evidence="1">
    <location>
        <begin position="112"/>
        <end position="130"/>
    </location>
</feature>
<feature type="transmembrane region" description="Helical" evidence="1">
    <location>
        <begin position="135"/>
        <end position="155"/>
    </location>
</feature>
<dbReference type="AlphaFoldDB" id="A8M984"/>
<dbReference type="KEGG" id="cma:Cmaq_1479"/>
<protein>
    <submittedName>
        <fullName evidence="2">Uncharacterized protein</fullName>
    </submittedName>
</protein>
<keyword evidence="1" id="KW-0472">Membrane</keyword>
<dbReference type="eggNOG" id="arCOG06006">
    <property type="taxonomic scope" value="Archaea"/>
</dbReference>
<feature type="transmembrane region" description="Helical" evidence="1">
    <location>
        <begin position="12"/>
        <end position="32"/>
    </location>
</feature>
<name>A8M984_CALMQ</name>
<feature type="transmembrane region" description="Helical" evidence="1">
    <location>
        <begin position="304"/>
        <end position="324"/>
    </location>
</feature>
<feature type="transmembrane region" description="Helical" evidence="1">
    <location>
        <begin position="251"/>
        <end position="271"/>
    </location>
</feature>
<dbReference type="EMBL" id="CP000852">
    <property type="protein sequence ID" value="ABW02303.1"/>
    <property type="molecule type" value="Genomic_DNA"/>
</dbReference>
<feature type="transmembrane region" description="Helical" evidence="1">
    <location>
        <begin position="196"/>
        <end position="213"/>
    </location>
</feature>
<dbReference type="HOGENOM" id="CLU_793708_0_0_2"/>
<keyword evidence="1" id="KW-1133">Transmembrane helix</keyword>
<evidence type="ECO:0000313" key="3">
    <source>
        <dbReference type="Proteomes" id="UP000001137"/>
    </source>
</evidence>
<feature type="transmembrane region" description="Helical" evidence="1">
    <location>
        <begin position="167"/>
        <end position="187"/>
    </location>
</feature>
<sequence>MLIYLMNQSPNVRRGFFTFTLILSTIAPAVLANTHLSLYVALPSIVLGFIIAYLTYLLVNVKWDYQGLYGYSRSTHELLGYVFLVSWLISYYLYVIYTAVYIPYYVLNLDGAVAVALSIMIGVIVVAALLTNPYYLFPVIALLQLLLIILPIGWRVTQGITPPVPDLFTNILSSSLLVVCITLSTFIRGEGGYSRFIIYSMIIGGAALLYGSFLKPALLGAYASAVGNLGLILAEFLMIKNLLTSLRRGSLLRILIPASMVLIAVGNINYGAFYTTLIVPSLTLLYLSLFVSFTSVFRYFKSVLVRGLGAITLGLFAYGDYSVLSVSRGYLLYEGVLSLILGLLIGAALYLRGRWKT</sequence>
<feature type="transmembrane region" description="Helical" evidence="1">
    <location>
        <begin position="219"/>
        <end position="239"/>
    </location>
</feature>